<dbReference type="InterPro" id="IPR027611">
    <property type="entry name" value="SpoChClust_oxygenase"/>
</dbReference>
<gene>
    <name evidence="1" type="ORF">MNBD_BACTEROID05-1109</name>
</gene>
<organism evidence="1">
    <name type="scientific">hydrothermal vent metagenome</name>
    <dbReference type="NCBI Taxonomy" id="652676"/>
    <lineage>
        <taxon>unclassified sequences</taxon>
        <taxon>metagenomes</taxon>
        <taxon>ecological metagenomes</taxon>
    </lineage>
</organism>
<reference evidence="1" key="1">
    <citation type="submission" date="2018-06" db="EMBL/GenBank/DDBJ databases">
        <authorList>
            <person name="Zhirakovskaya E."/>
        </authorList>
    </citation>
    <scope>NUCLEOTIDE SEQUENCE</scope>
</reference>
<evidence type="ECO:0008006" key="2">
    <source>
        <dbReference type="Google" id="ProtNLM"/>
    </source>
</evidence>
<dbReference type="EMBL" id="UOEN01000452">
    <property type="protein sequence ID" value="VAW19148.1"/>
    <property type="molecule type" value="Genomic_DNA"/>
</dbReference>
<dbReference type="NCBIfam" id="TIGR04324">
    <property type="entry name" value="SpoChoClust_2"/>
    <property type="match status" value="1"/>
</dbReference>
<accession>A0A3B0TMG7</accession>
<dbReference type="SUPFAM" id="SSF51197">
    <property type="entry name" value="Clavaminate synthase-like"/>
    <property type="match status" value="1"/>
</dbReference>
<proteinExistence type="predicted"/>
<protein>
    <recommendedName>
        <fullName evidence="2">Phytanoyl-CoA dioxygenase</fullName>
    </recommendedName>
</protein>
<dbReference type="Gene3D" id="2.60.120.620">
    <property type="entry name" value="q2cbj1_9rhob like domain"/>
    <property type="match status" value="1"/>
</dbReference>
<sequence length="268" mass="30862">MENAFLDIEEQVIMDRFAQDGYVFIPIKDQSRLDGLRNQIFEKVKKDLDLDSSLDINEFYDYTDKYVSVDKLNQVRVSLISMLNSDSQTRPLMYALAKQYIWWIVGNELAMQRTVNLSIQLSGDTSSLLPIHSDVWMGNSPYEVVFWLPLVDCYKTKSMYVLPLGKSNEVFNDFEQYSKMSAEEFFKSIEKDAVWLDVPYGKAVVFSHSILHGNVPNAEDKTRWSFNVRFKSLLTPYADKALGESFLPITARPATKVGVNYIKPRCVV</sequence>
<name>A0A3B0TMG7_9ZZZZ</name>
<dbReference type="AlphaFoldDB" id="A0A3B0TMG7"/>
<evidence type="ECO:0000313" key="1">
    <source>
        <dbReference type="EMBL" id="VAW19148.1"/>
    </source>
</evidence>